<evidence type="ECO:0000256" key="8">
    <source>
        <dbReference type="SAM" id="MobiDB-lite"/>
    </source>
</evidence>
<dbReference type="EC" id="3.4.19.12" evidence="3"/>
<evidence type="ECO:0000256" key="4">
    <source>
        <dbReference type="ARBA" id="ARBA00022670"/>
    </source>
</evidence>
<feature type="domain" description="USP" evidence="9">
    <location>
        <begin position="378"/>
        <end position="698"/>
    </location>
</feature>
<dbReference type="AlphaFoldDB" id="A0A5C6PDV7"/>
<dbReference type="PANTHER" id="PTHR24006">
    <property type="entry name" value="UBIQUITIN CARBOXYL-TERMINAL HYDROLASE"/>
    <property type="match status" value="1"/>
</dbReference>
<comment type="similarity">
    <text evidence="2">Belongs to the peptidase C19 family. USP10 subfamily.</text>
</comment>
<dbReference type="InterPro" id="IPR028889">
    <property type="entry name" value="USP"/>
</dbReference>
<dbReference type="Gene3D" id="3.90.70.10">
    <property type="entry name" value="Cysteine proteinases"/>
    <property type="match status" value="1"/>
</dbReference>
<evidence type="ECO:0000259" key="9">
    <source>
        <dbReference type="PROSITE" id="PS50235"/>
    </source>
</evidence>
<dbReference type="InterPro" id="IPR050164">
    <property type="entry name" value="Peptidase_C19"/>
</dbReference>
<dbReference type="PANTHER" id="PTHR24006:SF687">
    <property type="entry name" value="UBIQUITIN CARBOXYL-TERMINAL HYDROLASE 10"/>
    <property type="match status" value="1"/>
</dbReference>
<accession>A0A5C6PDV7</accession>
<feature type="region of interest" description="Disordered" evidence="8">
    <location>
        <begin position="210"/>
        <end position="328"/>
    </location>
</feature>
<evidence type="ECO:0000256" key="6">
    <source>
        <dbReference type="ARBA" id="ARBA00022801"/>
    </source>
</evidence>
<evidence type="ECO:0000256" key="2">
    <source>
        <dbReference type="ARBA" id="ARBA00005427"/>
    </source>
</evidence>
<feature type="compositionally biased region" description="Low complexity" evidence="8">
    <location>
        <begin position="101"/>
        <end position="116"/>
    </location>
</feature>
<dbReference type="InterPro" id="IPR018200">
    <property type="entry name" value="USP_CS"/>
</dbReference>
<dbReference type="SUPFAM" id="SSF54001">
    <property type="entry name" value="Cysteine proteinases"/>
    <property type="match status" value="1"/>
</dbReference>
<dbReference type="GO" id="GO:0006508">
    <property type="term" value="P:proteolysis"/>
    <property type="evidence" value="ECO:0007669"/>
    <property type="project" value="UniProtKB-KW"/>
</dbReference>
<feature type="compositionally biased region" description="Acidic residues" evidence="8">
    <location>
        <begin position="49"/>
        <end position="58"/>
    </location>
</feature>
<organism evidence="10 11">
    <name type="scientific">Takifugu flavidus</name>
    <name type="common">sansaifugu</name>
    <dbReference type="NCBI Taxonomy" id="433684"/>
    <lineage>
        <taxon>Eukaryota</taxon>
        <taxon>Metazoa</taxon>
        <taxon>Chordata</taxon>
        <taxon>Craniata</taxon>
        <taxon>Vertebrata</taxon>
        <taxon>Euteleostomi</taxon>
        <taxon>Actinopterygii</taxon>
        <taxon>Neopterygii</taxon>
        <taxon>Teleostei</taxon>
        <taxon>Neoteleostei</taxon>
        <taxon>Acanthomorphata</taxon>
        <taxon>Eupercaria</taxon>
        <taxon>Tetraodontiformes</taxon>
        <taxon>Tetradontoidea</taxon>
        <taxon>Tetraodontidae</taxon>
        <taxon>Takifugu</taxon>
    </lineage>
</organism>
<dbReference type="PROSITE" id="PS50235">
    <property type="entry name" value="USP_3"/>
    <property type="match status" value="1"/>
</dbReference>
<dbReference type="EMBL" id="RHFK02000003">
    <property type="protein sequence ID" value="TWW77964.1"/>
    <property type="molecule type" value="Genomic_DNA"/>
</dbReference>
<evidence type="ECO:0000313" key="11">
    <source>
        <dbReference type="Proteomes" id="UP000324091"/>
    </source>
</evidence>
<dbReference type="InterPro" id="IPR001394">
    <property type="entry name" value="Peptidase_C19_UCH"/>
</dbReference>
<gene>
    <name evidence="10" type="ORF">D4764_11G0000850</name>
</gene>
<protein>
    <recommendedName>
        <fullName evidence="3">ubiquitinyl hydrolase 1</fullName>
        <ecNumber evidence="3">3.4.19.12</ecNumber>
    </recommendedName>
</protein>
<dbReference type="GO" id="GO:0016579">
    <property type="term" value="P:protein deubiquitination"/>
    <property type="evidence" value="ECO:0007669"/>
    <property type="project" value="InterPro"/>
</dbReference>
<dbReference type="Pfam" id="PF00443">
    <property type="entry name" value="UCH"/>
    <property type="match status" value="1"/>
</dbReference>
<evidence type="ECO:0000313" key="10">
    <source>
        <dbReference type="EMBL" id="TWW77964.1"/>
    </source>
</evidence>
<keyword evidence="5" id="KW-0833">Ubl conjugation pathway</keyword>
<comment type="caution">
    <text evidence="10">The sequence shown here is derived from an EMBL/GenBank/DDBJ whole genome shotgun (WGS) entry which is preliminary data.</text>
</comment>
<keyword evidence="7" id="KW-0788">Thiol protease</keyword>
<keyword evidence="11" id="KW-1185">Reference proteome</keyword>
<dbReference type="CDD" id="cd02257">
    <property type="entry name" value="Peptidase_C19"/>
    <property type="match status" value="1"/>
</dbReference>
<evidence type="ECO:0000256" key="5">
    <source>
        <dbReference type="ARBA" id="ARBA00022786"/>
    </source>
</evidence>
<evidence type="ECO:0000256" key="1">
    <source>
        <dbReference type="ARBA" id="ARBA00000707"/>
    </source>
</evidence>
<dbReference type="Proteomes" id="UP000324091">
    <property type="component" value="Chromosome 11"/>
</dbReference>
<name>A0A5C6PDV7_9TELE</name>
<feature type="region of interest" description="Disordered" evidence="8">
    <location>
        <begin position="49"/>
        <end position="168"/>
    </location>
</feature>
<comment type="catalytic activity">
    <reaction evidence="1">
        <text>Thiol-dependent hydrolysis of ester, thioester, amide, peptide and isopeptide bonds formed by the C-terminal Gly of ubiquitin (a 76-residue protein attached to proteins as an intracellular targeting signal).</text>
        <dbReference type="EC" id="3.4.19.12"/>
    </reaction>
</comment>
<evidence type="ECO:0000256" key="3">
    <source>
        <dbReference type="ARBA" id="ARBA00012759"/>
    </source>
</evidence>
<feature type="compositionally biased region" description="Low complexity" evidence="8">
    <location>
        <begin position="255"/>
        <end position="270"/>
    </location>
</feature>
<keyword evidence="4" id="KW-0645">Protease</keyword>
<evidence type="ECO:0000256" key="7">
    <source>
        <dbReference type="ARBA" id="ARBA00022807"/>
    </source>
</evidence>
<dbReference type="GO" id="GO:0004843">
    <property type="term" value="F:cysteine-type deubiquitinase activity"/>
    <property type="evidence" value="ECO:0007669"/>
    <property type="project" value="UniProtKB-EC"/>
</dbReference>
<keyword evidence="6 10" id="KW-0378">Hydrolase</keyword>
<reference evidence="10 11" key="1">
    <citation type="submission" date="2019-04" db="EMBL/GenBank/DDBJ databases">
        <title>Chromosome genome assembly for Takifugu flavidus.</title>
        <authorList>
            <person name="Xiao S."/>
        </authorList>
    </citation>
    <scope>NUCLEOTIDE SEQUENCE [LARGE SCALE GENOMIC DNA]</scope>
    <source>
        <strain evidence="10">HTHZ2018</strain>
        <tissue evidence="10">Muscle</tissue>
    </source>
</reference>
<dbReference type="InterPro" id="IPR038765">
    <property type="entry name" value="Papain-like_cys_pep_sf"/>
</dbReference>
<dbReference type="GO" id="GO:0005634">
    <property type="term" value="C:nucleus"/>
    <property type="evidence" value="ECO:0007669"/>
    <property type="project" value="TreeGrafter"/>
</dbReference>
<proteinExistence type="inferred from homology"/>
<dbReference type="GO" id="GO:0005829">
    <property type="term" value="C:cytosol"/>
    <property type="evidence" value="ECO:0007669"/>
    <property type="project" value="TreeGrafter"/>
</dbReference>
<dbReference type="PROSITE" id="PS00973">
    <property type="entry name" value="USP_2"/>
    <property type="match status" value="1"/>
</dbReference>
<feature type="compositionally biased region" description="Basic and acidic residues" evidence="8">
    <location>
        <begin position="59"/>
        <end position="69"/>
    </location>
</feature>
<sequence length="701" mass="77448">MDTFCFTAKRMQPIDSAAGNAAKSKTKKSKFLNEALRCFLSCFCVTVEDSDEEDDEPLDQPRRREKQAEEPLTIVSRPGSPLGVAGHQSPKCPAGEGGKETCPVDSPCSSTSSSDVEQASLGSTDEEDLEIYFSCVSDTEQEEQAEEPLARVRQPGSPLGVTGHQSPKCPALAGEVDTCPVDSPCSFTSNSDVEQASLGSTDEEDLEIYFSCVSDTEQEEQAEEPSARARQPGSPLGVTGHQSPKCPALAREVDTCPVDSPCSSTSSSDVEQASLGSTDEEDPEIHSSCVSDTKQEEQAEEPSARVHQPGSPLGVAGHQSLEKKDEEDSLSSHLAAVLAVTLQPSAPNNRFLEALNYVVSRSRIESGRTLTSDELACYGLPNLSQTCFMNSVLQSLLTPMPFVKELKKQSHQWRSHPKALLFKLLTDINNCFTTKNSMQKKSTLFTFLRTIALHHPDFIKDEQQDAHEFLNTVLEQLSSVSTELRSMATDKEQSYTCPVEAHISFQMLSTMLCHSCGHKSENMEECLNLSVAPEDTIMQGIQLYLKEQLLDYKCLWRLPDDRAKILLHSAKALTVSTSPLPSPFLLDSVLIIHLLRFKWSYFAAQKIHKATCLSRELLLHTNQSSEKTKYTLKSIVNHLGSCTTSGHYICDGVYRNASQGDGNACWVTYDDDIVKETTFNHVCQQRQKTAYLLYYEKMEKD</sequence>